<dbReference type="RefSeq" id="WP_204698782.1">
    <property type="nucleotide sequence ID" value="NZ_JAFBEC010000009.1"/>
</dbReference>
<comment type="caution">
    <text evidence="1">The sequence shown here is derived from an EMBL/GenBank/DDBJ whole genome shotgun (WGS) entry which is preliminary data.</text>
</comment>
<evidence type="ECO:0000313" key="1">
    <source>
        <dbReference type="EMBL" id="MBM7634036.1"/>
    </source>
</evidence>
<reference evidence="1 2" key="1">
    <citation type="submission" date="2021-01" db="EMBL/GenBank/DDBJ databases">
        <title>Genomic Encyclopedia of Type Strains, Phase IV (KMG-IV): sequencing the most valuable type-strain genomes for metagenomic binning, comparative biology and taxonomic classification.</title>
        <authorList>
            <person name="Goeker M."/>
        </authorList>
    </citation>
    <scope>NUCLEOTIDE SEQUENCE [LARGE SCALE GENOMIC DNA]</scope>
    <source>
        <strain evidence="1 2">DSM 25540</strain>
    </source>
</reference>
<proteinExistence type="predicted"/>
<accession>A0ABS2PG13</accession>
<sequence length="63" mass="7113">MLENGMLLPDKYLDPVEPMEIGNCEGCVHSVYDGEDHLEFDDVLLHDDTACIANYVRDVSEAR</sequence>
<keyword evidence="2" id="KW-1185">Reference proteome</keyword>
<dbReference type="Proteomes" id="UP000741863">
    <property type="component" value="Unassembled WGS sequence"/>
</dbReference>
<dbReference type="EMBL" id="JAFBEC010000009">
    <property type="protein sequence ID" value="MBM7634036.1"/>
    <property type="molecule type" value="Genomic_DNA"/>
</dbReference>
<gene>
    <name evidence="1" type="ORF">JOD17_003136</name>
</gene>
<name>A0ABS2PG13_9BACL</name>
<evidence type="ECO:0008006" key="3">
    <source>
        <dbReference type="Google" id="ProtNLM"/>
    </source>
</evidence>
<protein>
    <recommendedName>
        <fullName evidence="3">Oxidoreductase</fullName>
    </recommendedName>
</protein>
<organism evidence="1 2">
    <name type="scientific">Geomicrobium sediminis</name>
    <dbReference type="NCBI Taxonomy" id="1347788"/>
    <lineage>
        <taxon>Bacteria</taxon>
        <taxon>Bacillati</taxon>
        <taxon>Bacillota</taxon>
        <taxon>Bacilli</taxon>
        <taxon>Bacillales</taxon>
        <taxon>Geomicrobium</taxon>
    </lineage>
</organism>
<evidence type="ECO:0000313" key="2">
    <source>
        <dbReference type="Proteomes" id="UP000741863"/>
    </source>
</evidence>